<dbReference type="RefSeq" id="WP_279298613.1">
    <property type="nucleotide sequence ID" value="NZ_JAOTIF010000018.1"/>
</dbReference>
<dbReference type="Proteomes" id="UP001155483">
    <property type="component" value="Unassembled WGS sequence"/>
</dbReference>
<feature type="chain" id="PRO_5040755891" evidence="1">
    <location>
        <begin position="22"/>
        <end position="112"/>
    </location>
</feature>
<dbReference type="SUPFAM" id="SSF52833">
    <property type="entry name" value="Thioredoxin-like"/>
    <property type="match status" value="1"/>
</dbReference>
<reference evidence="2" key="2">
    <citation type="submission" date="2023-04" db="EMBL/GenBank/DDBJ databases">
        <title>Paracnuella aquatica gen. nov., sp. nov., a member of the family Chitinophagaceae isolated from a hot spring.</title>
        <authorList>
            <person name="Wang C."/>
        </authorList>
    </citation>
    <scope>NUCLEOTIDE SEQUENCE</scope>
    <source>
        <strain evidence="2">LB-8</strain>
    </source>
</reference>
<protein>
    <submittedName>
        <fullName evidence="2">DUF4174 domain-containing protein</fullName>
    </submittedName>
</protein>
<keyword evidence="1" id="KW-0732">Signal</keyword>
<evidence type="ECO:0000256" key="1">
    <source>
        <dbReference type="SAM" id="SignalP"/>
    </source>
</evidence>
<organism evidence="2 3">
    <name type="scientific">Paraflavisolibacter caeni</name>
    <dbReference type="NCBI Taxonomy" id="2982496"/>
    <lineage>
        <taxon>Bacteria</taxon>
        <taxon>Pseudomonadati</taxon>
        <taxon>Bacteroidota</taxon>
        <taxon>Chitinophagia</taxon>
        <taxon>Chitinophagales</taxon>
        <taxon>Chitinophagaceae</taxon>
        <taxon>Paraflavisolibacter</taxon>
    </lineage>
</organism>
<sequence length="112" mass="12816">MMRYKYYFVFALLFMFLQSNSQSVAVDSAARKARLDSPEVISETRKKYQLKFKSYSIPELECHKPNQGSGFPTSILIGKDGRIKQFYNASISKENIEAVCRDVLSELNTSKS</sequence>
<gene>
    <name evidence="2" type="ORF">OCK74_18785</name>
</gene>
<dbReference type="InterPro" id="IPR036249">
    <property type="entry name" value="Thioredoxin-like_sf"/>
</dbReference>
<dbReference type="AlphaFoldDB" id="A0A9X2XPL1"/>
<comment type="caution">
    <text evidence="2">The sequence shown here is derived from an EMBL/GenBank/DDBJ whole genome shotgun (WGS) entry which is preliminary data.</text>
</comment>
<evidence type="ECO:0000313" key="3">
    <source>
        <dbReference type="Proteomes" id="UP001155483"/>
    </source>
</evidence>
<evidence type="ECO:0000313" key="2">
    <source>
        <dbReference type="EMBL" id="MCU7551174.1"/>
    </source>
</evidence>
<name>A0A9X2XPL1_9BACT</name>
<proteinExistence type="predicted"/>
<feature type="signal peptide" evidence="1">
    <location>
        <begin position="1"/>
        <end position="21"/>
    </location>
</feature>
<dbReference type="Gene3D" id="3.40.30.10">
    <property type="entry name" value="Glutaredoxin"/>
    <property type="match status" value="1"/>
</dbReference>
<dbReference type="EMBL" id="JAOTIF010000018">
    <property type="protein sequence ID" value="MCU7551174.1"/>
    <property type="molecule type" value="Genomic_DNA"/>
</dbReference>
<reference evidence="2" key="1">
    <citation type="submission" date="2022-09" db="EMBL/GenBank/DDBJ databases">
        <authorList>
            <person name="Yuan C."/>
            <person name="Ke Z."/>
        </authorList>
    </citation>
    <scope>NUCLEOTIDE SEQUENCE</scope>
    <source>
        <strain evidence="2">LB-8</strain>
    </source>
</reference>
<accession>A0A9X2XPL1</accession>
<keyword evidence="3" id="KW-1185">Reference proteome</keyword>